<keyword evidence="3" id="KW-1185">Reference proteome</keyword>
<sequence>MSSDCDTLSNNSRPSDFNDGLEAILANADLFENRSNRSTPESHQGCTRHPGHGQGAPVYSCGCYKHDMLSGGFNPDDWPPNNEQAFQLVDEFQLGAERHEQPEPQLEAPSRDGLEDADESHRKRKRSEDNGTPCNLGRDVTNTQAMSVPIIELPPEKRRKIGRNFELFEGRLLAKVMQEVMGVREAMSKIEAIINRQNEVLHEICNAIENHGM</sequence>
<feature type="region of interest" description="Disordered" evidence="1">
    <location>
        <begin position="99"/>
        <end position="140"/>
    </location>
</feature>
<protein>
    <submittedName>
        <fullName evidence="2">Uncharacterized protein</fullName>
    </submittedName>
</protein>
<evidence type="ECO:0000313" key="3">
    <source>
        <dbReference type="Proteomes" id="UP000719766"/>
    </source>
</evidence>
<dbReference type="GeneID" id="64600218"/>
<dbReference type="AlphaFoldDB" id="A0A9P7ATW4"/>
<evidence type="ECO:0000313" key="2">
    <source>
        <dbReference type="EMBL" id="KAG1795063.1"/>
    </source>
</evidence>
<name>A0A9P7ATW4_9AGAM</name>
<evidence type="ECO:0000256" key="1">
    <source>
        <dbReference type="SAM" id="MobiDB-lite"/>
    </source>
</evidence>
<comment type="caution">
    <text evidence="2">The sequence shown here is derived from an EMBL/GenBank/DDBJ whole genome shotgun (WGS) entry which is preliminary data.</text>
</comment>
<dbReference type="RefSeq" id="XP_041161015.1">
    <property type="nucleotide sequence ID" value="XM_041306454.1"/>
</dbReference>
<organism evidence="2 3">
    <name type="scientific">Suillus plorans</name>
    <dbReference type="NCBI Taxonomy" id="116603"/>
    <lineage>
        <taxon>Eukaryota</taxon>
        <taxon>Fungi</taxon>
        <taxon>Dikarya</taxon>
        <taxon>Basidiomycota</taxon>
        <taxon>Agaricomycotina</taxon>
        <taxon>Agaricomycetes</taxon>
        <taxon>Agaricomycetidae</taxon>
        <taxon>Boletales</taxon>
        <taxon>Suillineae</taxon>
        <taxon>Suillaceae</taxon>
        <taxon>Suillus</taxon>
    </lineage>
</organism>
<reference evidence="2" key="1">
    <citation type="journal article" date="2020" name="New Phytol.">
        <title>Comparative genomics reveals dynamic genome evolution in host specialist ectomycorrhizal fungi.</title>
        <authorList>
            <person name="Lofgren L.A."/>
            <person name="Nguyen N.H."/>
            <person name="Vilgalys R."/>
            <person name="Ruytinx J."/>
            <person name="Liao H.L."/>
            <person name="Branco S."/>
            <person name="Kuo A."/>
            <person name="LaButti K."/>
            <person name="Lipzen A."/>
            <person name="Andreopoulos W."/>
            <person name="Pangilinan J."/>
            <person name="Riley R."/>
            <person name="Hundley H."/>
            <person name="Na H."/>
            <person name="Barry K."/>
            <person name="Grigoriev I.V."/>
            <person name="Stajich J.E."/>
            <person name="Kennedy P.G."/>
        </authorList>
    </citation>
    <scope>NUCLEOTIDE SEQUENCE</scope>
    <source>
        <strain evidence="2">S12</strain>
    </source>
</reference>
<dbReference type="Proteomes" id="UP000719766">
    <property type="component" value="Unassembled WGS sequence"/>
</dbReference>
<dbReference type="EMBL" id="JABBWE010000023">
    <property type="protein sequence ID" value="KAG1795063.1"/>
    <property type="molecule type" value="Genomic_DNA"/>
</dbReference>
<proteinExistence type="predicted"/>
<accession>A0A9P7ATW4</accession>
<gene>
    <name evidence="2" type="ORF">HD556DRAFT_1442396</name>
</gene>
<dbReference type="OrthoDB" id="2615145at2759"/>